<dbReference type="InterPro" id="IPR004013">
    <property type="entry name" value="PHP_dom"/>
</dbReference>
<dbReference type="PANTHER" id="PTHR42924:SF3">
    <property type="entry name" value="POLYMERASE_HISTIDINOL PHOSPHATASE N-TERMINAL DOMAIN-CONTAINING PROTEIN"/>
    <property type="match status" value="1"/>
</dbReference>
<proteinExistence type="predicted"/>
<dbReference type="InterPro" id="IPR003141">
    <property type="entry name" value="Pol/His_phosphatase_N"/>
</dbReference>
<evidence type="ECO:0000313" key="3">
    <source>
        <dbReference type="Proteomes" id="UP000198534"/>
    </source>
</evidence>
<evidence type="ECO:0000259" key="1">
    <source>
        <dbReference type="SMART" id="SM00481"/>
    </source>
</evidence>
<dbReference type="OrthoDB" id="9804333at2"/>
<dbReference type="Gene3D" id="3.20.20.140">
    <property type="entry name" value="Metal-dependent hydrolases"/>
    <property type="match status" value="1"/>
</dbReference>
<feature type="domain" description="Polymerase/histidinol phosphatase N-terminal" evidence="1">
    <location>
        <begin position="12"/>
        <end position="77"/>
    </location>
</feature>
<dbReference type="GO" id="GO:0035312">
    <property type="term" value="F:5'-3' DNA exonuclease activity"/>
    <property type="evidence" value="ECO:0007669"/>
    <property type="project" value="TreeGrafter"/>
</dbReference>
<organism evidence="2 3">
    <name type="scientific">Marininema mesophilum</name>
    <dbReference type="NCBI Taxonomy" id="1048340"/>
    <lineage>
        <taxon>Bacteria</taxon>
        <taxon>Bacillati</taxon>
        <taxon>Bacillota</taxon>
        <taxon>Bacilli</taxon>
        <taxon>Bacillales</taxon>
        <taxon>Thermoactinomycetaceae</taxon>
        <taxon>Marininema</taxon>
    </lineage>
</organism>
<gene>
    <name evidence="2" type="ORF">SAMN05444487_105151</name>
</gene>
<dbReference type="Pfam" id="PF02811">
    <property type="entry name" value="PHP"/>
    <property type="match status" value="1"/>
</dbReference>
<dbReference type="RefSeq" id="WP_091738217.1">
    <property type="nucleotide sequence ID" value="NZ_FNNQ01000005.1"/>
</dbReference>
<evidence type="ECO:0000313" key="2">
    <source>
        <dbReference type="EMBL" id="SDW69444.1"/>
    </source>
</evidence>
<dbReference type="PANTHER" id="PTHR42924">
    <property type="entry name" value="EXONUCLEASE"/>
    <property type="match status" value="1"/>
</dbReference>
<name>A0A1H2VNA9_9BACL</name>
<accession>A0A1H2VNA9</accession>
<dbReference type="AlphaFoldDB" id="A0A1H2VNA9"/>
<sequence length="263" mass="28781">MSILNDLIPGTFDLHIHTTASDGTLTPSEVVTLAKQSGLTTIAITDHDTLLGLAEASDAGQKHGIRIIPGIELSSRYEGHAVDILGYNLYQCDELEVTLVHFRKSRENRAQAILDRLNELGVNLTMDQVLTFAEGGSIGRPHIGRALVQHGYVPDLRAAFDLYLADDRPAAVPKRTLHPEEAIQLIHQAGGQAVLAHPALIRNDAIVQTLLQTYPFDGIEIWHRSHTLDDAGRYRALAKQLDLLITGGSDFHAPPHQLGKFHA</sequence>
<dbReference type="SMART" id="SM00481">
    <property type="entry name" value="POLIIIAc"/>
    <property type="match status" value="1"/>
</dbReference>
<dbReference type="InterPro" id="IPR016195">
    <property type="entry name" value="Pol/histidinol_Pase-like"/>
</dbReference>
<dbReference type="CDD" id="cd07438">
    <property type="entry name" value="PHP_HisPPase_AMP"/>
    <property type="match status" value="1"/>
</dbReference>
<dbReference type="GO" id="GO:0004534">
    <property type="term" value="F:5'-3' RNA exonuclease activity"/>
    <property type="evidence" value="ECO:0007669"/>
    <property type="project" value="TreeGrafter"/>
</dbReference>
<reference evidence="2 3" key="1">
    <citation type="submission" date="2016-10" db="EMBL/GenBank/DDBJ databases">
        <authorList>
            <person name="de Groot N.N."/>
        </authorList>
    </citation>
    <scope>NUCLEOTIDE SEQUENCE [LARGE SCALE GENOMIC DNA]</scope>
    <source>
        <strain evidence="2 3">DSM 45610</strain>
    </source>
</reference>
<dbReference type="EMBL" id="FNNQ01000005">
    <property type="protein sequence ID" value="SDW69444.1"/>
    <property type="molecule type" value="Genomic_DNA"/>
</dbReference>
<protein>
    <recommendedName>
        <fullName evidence="1">Polymerase/histidinol phosphatase N-terminal domain-containing protein</fullName>
    </recommendedName>
</protein>
<dbReference type="Gene3D" id="1.10.150.650">
    <property type="match status" value="1"/>
</dbReference>
<dbReference type="Proteomes" id="UP000198534">
    <property type="component" value="Unassembled WGS sequence"/>
</dbReference>
<dbReference type="STRING" id="1048340.SAMN05444487_105151"/>
<dbReference type="SUPFAM" id="SSF89550">
    <property type="entry name" value="PHP domain-like"/>
    <property type="match status" value="1"/>
</dbReference>
<keyword evidence="3" id="KW-1185">Reference proteome</keyword>
<dbReference type="InterPro" id="IPR052018">
    <property type="entry name" value="PHP_domain"/>
</dbReference>